<organism evidence="2 3">
    <name type="scientific">Cohnella abietis</name>
    <dbReference type="NCBI Taxonomy" id="2507935"/>
    <lineage>
        <taxon>Bacteria</taxon>
        <taxon>Bacillati</taxon>
        <taxon>Bacillota</taxon>
        <taxon>Bacilli</taxon>
        <taxon>Bacillales</taxon>
        <taxon>Paenibacillaceae</taxon>
        <taxon>Cohnella</taxon>
    </lineage>
</organism>
<accession>A0A3T1DCQ9</accession>
<dbReference type="InterPro" id="IPR036291">
    <property type="entry name" value="NAD(P)-bd_dom_sf"/>
</dbReference>
<evidence type="ECO:0000313" key="2">
    <source>
        <dbReference type="EMBL" id="BBI35814.1"/>
    </source>
</evidence>
<dbReference type="Gene3D" id="3.40.50.720">
    <property type="entry name" value="NAD(P)-binding Rossmann-like Domain"/>
    <property type="match status" value="1"/>
</dbReference>
<dbReference type="PRINTS" id="PR00081">
    <property type="entry name" value="GDHRDH"/>
</dbReference>
<dbReference type="PANTHER" id="PTHR43157">
    <property type="entry name" value="PHOSPHATIDYLINOSITOL-GLYCAN BIOSYNTHESIS CLASS F PROTEIN-RELATED"/>
    <property type="match status" value="1"/>
</dbReference>
<sequence>MKGKVCMVTGANQGMGKAASLELAKLGATVIMVCRNERSGREAQKEIKRQSGNDSVELMIADLASQQSVRSMVQDFDSKFDKLHVLVNNAGGLFADKQSLLNEDGVEMNIAVNHLGSFLLTNLLLDKLIASKSGRIVNFSSMVMSKTLNMKTYKGEETAAPMKMYGQSKLAMIMSGYALVRRLEGTGVTVNALHPGFVKTESAMKSIPKFLRPVIGLFALSPEQGTKTAIYLVTSPELEGVTGKYYVNSKEKPSVPVSYDESKQESVWSYSAKLTGLA</sequence>
<reference evidence="2 3" key="1">
    <citation type="submission" date="2019-01" db="EMBL/GenBank/DDBJ databases">
        <title>Complete genome sequence of Cohnella hallensis HS21 isolated from Korean fir (Abies koreana) rhizospheric soil.</title>
        <authorList>
            <person name="Jiang L."/>
            <person name="Kang S.W."/>
            <person name="Kim S."/>
            <person name="Jung J."/>
            <person name="Kim C.Y."/>
            <person name="Kim D.H."/>
            <person name="Kim S.W."/>
            <person name="Lee J."/>
        </authorList>
    </citation>
    <scope>NUCLEOTIDE SEQUENCE [LARGE SCALE GENOMIC DNA]</scope>
    <source>
        <strain evidence="2 3">HS21</strain>
    </source>
</reference>
<proteinExistence type="predicted"/>
<dbReference type="SUPFAM" id="SSF51735">
    <property type="entry name" value="NAD(P)-binding Rossmann-fold domains"/>
    <property type="match status" value="1"/>
</dbReference>
<dbReference type="PANTHER" id="PTHR43157:SF31">
    <property type="entry name" value="PHOSPHATIDYLINOSITOL-GLYCAN BIOSYNTHESIS CLASS F PROTEIN"/>
    <property type="match status" value="1"/>
</dbReference>
<name>A0A3T1DCQ9_9BACL</name>
<keyword evidence="3" id="KW-1185">Reference proteome</keyword>
<dbReference type="AlphaFoldDB" id="A0A3T1DCQ9"/>
<dbReference type="Pfam" id="PF00106">
    <property type="entry name" value="adh_short"/>
    <property type="match status" value="1"/>
</dbReference>
<evidence type="ECO:0000313" key="3">
    <source>
        <dbReference type="Proteomes" id="UP000289856"/>
    </source>
</evidence>
<dbReference type="EMBL" id="AP019400">
    <property type="protein sequence ID" value="BBI35814.1"/>
    <property type="molecule type" value="Genomic_DNA"/>
</dbReference>
<dbReference type="KEGG" id="cohn:KCTCHS21_52130"/>
<gene>
    <name evidence="2" type="ORF">KCTCHS21_52130</name>
</gene>
<evidence type="ECO:0000256" key="1">
    <source>
        <dbReference type="ARBA" id="ARBA00023002"/>
    </source>
</evidence>
<dbReference type="Proteomes" id="UP000289856">
    <property type="component" value="Chromosome"/>
</dbReference>
<protein>
    <submittedName>
        <fullName evidence="2">Retinol dehydrogenase</fullName>
    </submittedName>
</protein>
<keyword evidence="1" id="KW-0560">Oxidoreductase</keyword>
<dbReference type="InterPro" id="IPR002347">
    <property type="entry name" value="SDR_fam"/>
</dbReference>
<dbReference type="CDD" id="cd05327">
    <property type="entry name" value="retinol-DH_like_SDR_c_like"/>
    <property type="match status" value="1"/>
</dbReference>
<dbReference type="GO" id="GO:0016491">
    <property type="term" value="F:oxidoreductase activity"/>
    <property type="evidence" value="ECO:0007669"/>
    <property type="project" value="UniProtKB-KW"/>
</dbReference>